<proteinExistence type="predicted"/>
<protein>
    <submittedName>
        <fullName evidence="1">Elongation factor P hydroxylase</fullName>
    </submittedName>
</protein>
<sequence>MQFCRKKSIEPKIEDLTHLFFESVGHKYNTRLIKGSDEPIYLPANKNVAYHQIVFAHGFYTSALHEIAHWCLAGEKRRLLEDYGYWYCPDGRDQVQQNKFEQVEIKPQAIEWCLSVASGLTFKVSCDNLNGSYTPDRHVFRAKIYQQLTYYLSTGLPARAELICQALAEFYQISYPFSLSQFNEFER</sequence>
<dbReference type="RefSeq" id="WP_268075703.1">
    <property type="nucleotide sequence ID" value="NZ_CP109965.1"/>
</dbReference>
<dbReference type="Pfam" id="PF04315">
    <property type="entry name" value="EpmC"/>
    <property type="match status" value="1"/>
</dbReference>
<reference evidence="1" key="1">
    <citation type="submission" date="2022-10" db="EMBL/GenBank/DDBJ databases">
        <title>Catenovulum adriacola sp. nov. isolated in the Harbour of Susak.</title>
        <authorList>
            <person name="Schoch T."/>
            <person name="Reich S.J."/>
            <person name="Stoeferle S."/>
            <person name="Flaiz M."/>
            <person name="Kazda M."/>
            <person name="Riedel C.U."/>
            <person name="Duerre P."/>
        </authorList>
    </citation>
    <scope>NUCLEOTIDE SEQUENCE</scope>
    <source>
        <strain evidence="1">TS8</strain>
    </source>
</reference>
<dbReference type="Proteomes" id="UP001163726">
    <property type="component" value="Chromosome"/>
</dbReference>
<keyword evidence="1" id="KW-0251">Elongation factor</keyword>
<dbReference type="InterPro" id="IPR007411">
    <property type="entry name" value="EpmC"/>
</dbReference>
<keyword evidence="2" id="KW-1185">Reference proteome</keyword>
<organism evidence="1 2">
    <name type="scientific">Catenovulum adriaticum</name>
    <dbReference type="NCBI Taxonomy" id="2984846"/>
    <lineage>
        <taxon>Bacteria</taxon>
        <taxon>Pseudomonadati</taxon>
        <taxon>Pseudomonadota</taxon>
        <taxon>Gammaproteobacteria</taxon>
        <taxon>Alteromonadales</taxon>
        <taxon>Alteromonadaceae</taxon>
        <taxon>Catenovulum</taxon>
    </lineage>
</organism>
<evidence type="ECO:0000313" key="1">
    <source>
        <dbReference type="EMBL" id="WAJ71226.1"/>
    </source>
</evidence>
<accession>A0ABY7AQ13</accession>
<dbReference type="GO" id="GO:0003746">
    <property type="term" value="F:translation elongation factor activity"/>
    <property type="evidence" value="ECO:0007669"/>
    <property type="project" value="UniProtKB-KW"/>
</dbReference>
<gene>
    <name evidence="1" type="ORF">OLW01_05350</name>
</gene>
<evidence type="ECO:0000313" key="2">
    <source>
        <dbReference type="Proteomes" id="UP001163726"/>
    </source>
</evidence>
<dbReference type="EMBL" id="CP109965">
    <property type="protein sequence ID" value="WAJ71226.1"/>
    <property type="molecule type" value="Genomic_DNA"/>
</dbReference>
<keyword evidence="1" id="KW-0648">Protein biosynthesis</keyword>
<name>A0ABY7AQ13_9ALTE</name>